<dbReference type="PANTHER" id="PTHR43319:SF3">
    <property type="entry name" value="BETA-LACTAMASE-RELATED DOMAIN-CONTAINING PROTEIN"/>
    <property type="match status" value="1"/>
</dbReference>
<dbReference type="Pfam" id="PF00144">
    <property type="entry name" value="Beta-lactamase"/>
    <property type="match status" value="1"/>
</dbReference>
<name>A0A9X3Z7U5_9PROT</name>
<gene>
    <name evidence="2" type="ORF">NYP16_10615</name>
</gene>
<dbReference type="RefSeq" id="WP_274944106.1">
    <property type="nucleotide sequence ID" value="NZ_JANWOI010000003.1"/>
</dbReference>
<dbReference type="InterPro" id="IPR001466">
    <property type="entry name" value="Beta-lactam-related"/>
</dbReference>
<organism evidence="2 3">
    <name type="scientific">Govanella unica</name>
    <dbReference type="NCBI Taxonomy" id="2975056"/>
    <lineage>
        <taxon>Bacteria</taxon>
        <taxon>Pseudomonadati</taxon>
        <taxon>Pseudomonadota</taxon>
        <taxon>Alphaproteobacteria</taxon>
        <taxon>Emcibacterales</taxon>
        <taxon>Govanellaceae</taxon>
        <taxon>Govanella</taxon>
    </lineage>
</organism>
<evidence type="ECO:0000259" key="1">
    <source>
        <dbReference type="Pfam" id="PF00144"/>
    </source>
</evidence>
<dbReference type="InterPro" id="IPR012338">
    <property type="entry name" value="Beta-lactam/transpept-like"/>
</dbReference>
<dbReference type="InterPro" id="IPR052907">
    <property type="entry name" value="Beta-lactamase/esterase"/>
</dbReference>
<reference evidence="2" key="1">
    <citation type="submission" date="2022-08" db="EMBL/GenBank/DDBJ databases">
        <authorList>
            <person name="Vandamme P."/>
            <person name="Hettiarachchi A."/>
            <person name="Peeters C."/>
            <person name="Cnockaert M."/>
            <person name="Carlier A."/>
        </authorList>
    </citation>
    <scope>NUCLEOTIDE SEQUENCE</scope>
    <source>
        <strain evidence="2">LMG 31809</strain>
    </source>
</reference>
<sequence length="387" mass="41380">MTETPTTHIDGSCDPAFSHVRDVFSENFRSRGEIGAAVCVYKDGRKVVDLWGGIANPDTGTPWQENTISCMMSVGKSMTALALLMLVDRGLVDLEAPVARYWPEFAQNGKETITVRTLVSGLAALIYADGAPDGSAYDWDIVCTALAAQKPEWEPGTQGAYHSVTCGYLLGEIVRRVDGRMIDVFFREEIAGPLGIDYGFGVAEADLPRVADIIPNPASVTLTQTQDPTTKLGRAWRIRPKSASPYNTHEYRTAVFPSSNGHGNARAIARAYALLGNGGTLDGVRLLSPALIEDIRTESWRGICGMTDRPFRYGLGFFLNYPPMLPFGSNARAFGHPGAGGAIGIADPEAGLAMSYNPNLMCAGAGVGDRCEALVEAVLGKQAVIAS</sequence>
<comment type="caution">
    <text evidence="2">The sequence shown here is derived from an EMBL/GenBank/DDBJ whole genome shotgun (WGS) entry which is preliminary data.</text>
</comment>
<proteinExistence type="predicted"/>
<protein>
    <submittedName>
        <fullName evidence="2">Beta-lactamase family protein</fullName>
    </submittedName>
</protein>
<accession>A0A9X3Z7U5</accession>
<dbReference type="PANTHER" id="PTHR43319">
    <property type="entry name" value="BETA-LACTAMASE-RELATED"/>
    <property type="match status" value="1"/>
</dbReference>
<reference evidence="2" key="2">
    <citation type="journal article" date="2023" name="Syst. Appl. Microbiol.">
        <title>Govania unica gen. nov., sp. nov., a rare biosphere bacterium that represents a novel family in the class Alphaproteobacteria.</title>
        <authorList>
            <person name="Vandamme P."/>
            <person name="Peeters C."/>
            <person name="Hettiarachchi A."/>
            <person name="Cnockaert M."/>
            <person name="Carlier A."/>
        </authorList>
    </citation>
    <scope>NUCLEOTIDE SEQUENCE</scope>
    <source>
        <strain evidence="2">LMG 31809</strain>
    </source>
</reference>
<evidence type="ECO:0000313" key="2">
    <source>
        <dbReference type="EMBL" id="MDA5194403.1"/>
    </source>
</evidence>
<dbReference type="SUPFAM" id="SSF56601">
    <property type="entry name" value="beta-lactamase/transpeptidase-like"/>
    <property type="match status" value="1"/>
</dbReference>
<keyword evidence="3" id="KW-1185">Reference proteome</keyword>
<dbReference type="Gene3D" id="3.40.710.10">
    <property type="entry name" value="DD-peptidase/beta-lactamase superfamily"/>
    <property type="match status" value="1"/>
</dbReference>
<dbReference type="AlphaFoldDB" id="A0A9X3Z7U5"/>
<dbReference type="Proteomes" id="UP001141619">
    <property type="component" value="Unassembled WGS sequence"/>
</dbReference>
<dbReference type="EMBL" id="JANWOI010000003">
    <property type="protein sequence ID" value="MDA5194403.1"/>
    <property type="molecule type" value="Genomic_DNA"/>
</dbReference>
<evidence type="ECO:0000313" key="3">
    <source>
        <dbReference type="Proteomes" id="UP001141619"/>
    </source>
</evidence>
<feature type="domain" description="Beta-lactamase-related" evidence="1">
    <location>
        <begin position="24"/>
        <end position="359"/>
    </location>
</feature>